<dbReference type="EMBL" id="LCZI01000311">
    <property type="protein sequence ID" value="KKZ67185.1"/>
    <property type="molecule type" value="Genomic_DNA"/>
</dbReference>
<dbReference type="OrthoDB" id="4500730at2759"/>
<evidence type="ECO:0000313" key="1">
    <source>
        <dbReference type="EMBL" id="KKZ67185.1"/>
    </source>
</evidence>
<organism evidence="1 2">
    <name type="scientific">[Emmonsia] crescens</name>
    <dbReference type="NCBI Taxonomy" id="73230"/>
    <lineage>
        <taxon>Eukaryota</taxon>
        <taxon>Fungi</taxon>
        <taxon>Dikarya</taxon>
        <taxon>Ascomycota</taxon>
        <taxon>Pezizomycotina</taxon>
        <taxon>Eurotiomycetes</taxon>
        <taxon>Eurotiomycetidae</taxon>
        <taxon>Onygenales</taxon>
        <taxon>Ajellomycetaceae</taxon>
        <taxon>Emergomyces</taxon>
    </lineage>
</organism>
<reference evidence="2" key="1">
    <citation type="journal article" date="2015" name="PLoS Genet.">
        <title>The dynamic genome and transcriptome of the human fungal pathogen Blastomyces and close relative Emmonsia.</title>
        <authorList>
            <person name="Munoz J.F."/>
            <person name="Gauthier G.M."/>
            <person name="Desjardins C.A."/>
            <person name="Gallo J.E."/>
            <person name="Holder J."/>
            <person name="Sullivan T.D."/>
            <person name="Marty A.J."/>
            <person name="Carmen J.C."/>
            <person name="Chen Z."/>
            <person name="Ding L."/>
            <person name="Gujja S."/>
            <person name="Magrini V."/>
            <person name="Misas E."/>
            <person name="Mitreva M."/>
            <person name="Priest M."/>
            <person name="Saif S."/>
            <person name="Whiston E.A."/>
            <person name="Young S."/>
            <person name="Zeng Q."/>
            <person name="Goldman W.E."/>
            <person name="Mardis E.R."/>
            <person name="Taylor J.W."/>
            <person name="McEwen J.G."/>
            <person name="Clay O.K."/>
            <person name="Klein B.S."/>
            <person name="Cuomo C.A."/>
        </authorList>
    </citation>
    <scope>NUCLEOTIDE SEQUENCE [LARGE SCALE GENOMIC DNA]</scope>
    <source>
        <strain evidence="2">UAMH 3008</strain>
    </source>
</reference>
<evidence type="ECO:0000313" key="2">
    <source>
        <dbReference type="Proteomes" id="UP000034164"/>
    </source>
</evidence>
<name>A0A0G2IA91_9EURO</name>
<comment type="caution">
    <text evidence="1">The sequence shown here is derived from an EMBL/GenBank/DDBJ whole genome shotgun (WGS) entry which is preliminary data.</text>
</comment>
<dbReference type="InterPro" id="IPR038718">
    <property type="entry name" value="SNF2-like_sf"/>
</dbReference>
<dbReference type="Proteomes" id="UP000034164">
    <property type="component" value="Unassembled WGS sequence"/>
</dbReference>
<dbReference type="InterPro" id="IPR027417">
    <property type="entry name" value="P-loop_NTPase"/>
</dbReference>
<accession>A0A0G2IA91</accession>
<dbReference type="VEuPathDB" id="FungiDB:EMCG_07130"/>
<gene>
    <name evidence="1" type="ORF">EMCG_07130</name>
</gene>
<sequence length="237" mass="27022">MSLSRRITLFIFATAPGPRRTGASKGESDNKAAANVIDPRWPDRPNDLFTHVKLDEAYNIKNVSSFSAMTISWMNAKFHLCLTATPLYNALRDFRGYHPLLFPKNCDDQWSTTNFQKFGVDETVNRFNLQLNDPRSNLVLTDRAMKDFIGASLAENVSFDGHFSPQYPSMEGMTVIGDTIPPLEHWVIESKLTEGEKALYDKQTPPLHRGLLIRQRDTGNICWNIKKHRHVALITTW</sequence>
<dbReference type="SUPFAM" id="SSF52540">
    <property type="entry name" value="P-loop containing nucleoside triphosphate hydrolases"/>
    <property type="match status" value="1"/>
</dbReference>
<dbReference type="Gene3D" id="3.40.50.10810">
    <property type="entry name" value="Tandem AAA-ATPase domain"/>
    <property type="match status" value="1"/>
</dbReference>
<proteinExistence type="predicted"/>
<protein>
    <submittedName>
        <fullName evidence="1">Uncharacterized protein</fullName>
    </submittedName>
</protein>
<dbReference type="AlphaFoldDB" id="A0A0G2IA91"/>